<evidence type="ECO:0000259" key="2">
    <source>
        <dbReference type="Pfam" id="PF01494"/>
    </source>
</evidence>
<gene>
    <name evidence="3" type="ORF">GCM10010451_05370</name>
</gene>
<dbReference type="PANTHER" id="PTHR43476">
    <property type="entry name" value="3-(3-HYDROXY-PHENYL)PROPIONATE/3-HYDROXYCINNAMIC ACID HYDROXYLASE"/>
    <property type="match status" value="1"/>
</dbReference>
<keyword evidence="1" id="KW-0560">Oxidoreductase</keyword>
<dbReference type="PANTHER" id="PTHR43476:SF5">
    <property type="entry name" value="FAD-DEPENDENT MONOOXYGENASE"/>
    <property type="match status" value="1"/>
</dbReference>
<dbReference type="SUPFAM" id="SSF51905">
    <property type="entry name" value="FAD/NAD(P)-binding domain"/>
    <property type="match status" value="1"/>
</dbReference>
<organism evidence="3 4">
    <name type="scientific">Streptomyces virens</name>
    <dbReference type="NCBI Taxonomy" id="285572"/>
    <lineage>
        <taxon>Bacteria</taxon>
        <taxon>Bacillati</taxon>
        <taxon>Actinomycetota</taxon>
        <taxon>Actinomycetes</taxon>
        <taxon>Kitasatosporales</taxon>
        <taxon>Streptomycetaceae</taxon>
        <taxon>Streptomyces</taxon>
    </lineage>
</organism>
<dbReference type="Proteomes" id="UP001501866">
    <property type="component" value="Unassembled WGS sequence"/>
</dbReference>
<evidence type="ECO:0000256" key="1">
    <source>
        <dbReference type="ARBA" id="ARBA00023002"/>
    </source>
</evidence>
<accession>A0ABP6NWP7</accession>
<dbReference type="EMBL" id="BAAAUH010000002">
    <property type="protein sequence ID" value="GAA3160414.1"/>
    <property type="molecule type" value="Genomic_DNA"/>
</dbReference>
<dbReference type="Gene3D" id="3.50.50.60">
    <property type="entry name" value="FAD/NAD(P)-binding domain"/>
    <property type="match status" value="1"/>
</dbReference>
<dbReference type="Pfam" id="PF01494">
    <property type="entry name" value="FAD_binding_3"/>
    <property type="match status" value="1"/>
</dbReference>
<evidence type="ECO:0000313" key="3">
    <source>
        <dbReference type="EMBL" id="GAA3160414.1"/>
    </source>
</evidence>
<keyword evidence="4" id="KW-1185">Reference proteome</keyword>
<sequence>MSTAYDAIVVGARCAGAPTAMLLARRGHRVLLVDRAGFPSDTLSTHMIHPPGVAALARWGLLDRVTATGCPPVTTYSFDFGPFTLAGSPPPRDGTGVGYGPRRRVLDAILVAAADEAGAEVREHFNVDEVLVEDGTAVGIRGHGADGRAVTERARVVIGADGRSSHVAKAVGALEYRTKPSLQWGYYAYWSGLPVTGFETYARPDRGWGAIPTNDGLTCVVVGWPRHQAHAYRADPEAGFLATLDLAPEFAERVRAATRQERFLGGSVPNFFRRPHGPGWVLVGDAGHTKDPITAQGISDAFRDAELCADALDDVFTGRRPFDEALAGYAAARAAQVSEMYEFTTQLATLTPPPEDTARLLAEAAGDRAAMDRFAGVVAGTVPPHDFFAPVSAAA</sequence>
<dbReference type="InterPro" id="IPR050631">
    <property type="entry name" value="PheA/TfdB_FAD_monoxygenase"/>
</dbReference>
<evidence type="ECO:0000313" key="4">
    <source>
        <dbReference type="Proteomes" id="UP001501866"/>
    </source>
</evidence>
<dbReference type="PRINTS" id="PR00420">
    <property type="entry name" value="RNGMNOXGNASE"/>
</dbReference>
<feature type="domain" description="FAD-binding" evidence="2">
    <location>
        <begin position="5"/>
        <end position="343"/>
    </location>
</feature>
<protein>
    <submittedName>
        <fullName evidence="3">NAD(P)/FAD-dependent oxidoreductase</fullName>
    </submittedName>
</protein>
<dbReference type="InterPro" id="IPR036188">
    <property type="entry name" value="FAD/NAD-bd_sf"/>
</dbReference>
<dbReference type="InterPro" id="IPR002938">
    <property type="entry name" value="FAD-bd"/>
</dbReference>
<dbReference type="RefSeq" id="WP_161176574.1">
    <property type="nucleotide sequence ID" value="NZ_BAAAUH010000002.1"/>
</dbReference>
<proteinExistence type="predicted"/>
<name>A0ABP6NWP7_9ACTN</name>
<comment type="caution">
    <text evidence="3">The sequence shown here is derived from an EMBL/GenBank/DDBJ whole genome shotgun (WGS) entry which is preliminary data.</text>
</comment>
<reference evidence="4" key="1">
    <citation type="journal article" date="2019" name="Int. J. Syst. Evol. Microbiol.">
        <title>The Global Catalogue of Microorganisms (GCM) 10K type strain sequencing project: providing services to taxonomists for standard genome sequencing and annotation.</title>
        <authorList>
            <consortium name="The Broad Institute Genomics Platform"/>
            <consortium name="The Broad Institute Genome Sequencing Center for Infectious Disease"/>
            <person name="Wu L."/>
            <person name="Ma J."/>
        </authorList>
    </citation>
    <scope>NUCLEOTIDE SEQUENCE [LARGE SCALE GENOMIC DNA]</scope>
    <source>
        <strain evidence="4">JCM 9095</strain>
    </source>
</reference>